<evidence type="ECO:0000256" key="1">
    <source>
        <dbReference type="SAM" id="Phobius"/>
    </source>
</evidence>
<feature type="transmembrane region" description="Helical" evidence="1">
    <location>
        <begin position="104"/>
        <end position="125"/>
    </location>
</feature>
<dbReference type="EC" id="3.4.23.43" evidence="3"/>
<evidence type="ECO:0000313" key="3">
    <source>
        <dbReference type="EMBL" id="MER5171755.1"/>
    </source>
</evidence>
<dbReference type="InterPro" id="IPR000045">
    <property type="entry name" value="Prepilin_IV_endopep_pep"/>
</dbReference>
<dbReference type="Proteomes" id="UP001438953">
    <property type="component" value="Unassembled WGS sequence"/>
</dbReference>
<keyword evidence="4" id="KW-1185">Reference proteome</keyword>
<keyword evidence="1" id="KW-0472">Membrane</keyword>
<keyword evidence="1" id="KW-1133">Transmembrane helix</keyword>
<dbReference type="Gene3D" id="1.20.120.1220">
    <property type="match status" value="1"/>
</dbReference>
<feature type="transmembrane region" description="Helical" evidence="1">
    <location>
        <begin position="145"/>
        <end position="167"/>
    </location>
</feature>
<name>A0ABV1SG97_9RHOB</name>
<feature type="transmembrane region" description="Helical" evidence="1">
    <location>
        <begin position="62"/>
        <end position="83"/>
    </location>
</feature>
<protein>
    <submittedName>
        <fullName evidence="3">Prepilin peptidase</fullName>
        <ecNumber evidence="3">3.4.23.43</ecNumber>
    </submittedName>
</protein>
<sequence length="168" mass="17985">MLAPGPFVTALAFLLALTPICIWITLTDLRDMKIRNVAVYTMAGIFVVLGLLALPLDVWAWRWLNFVVVFAIGFVLFAYAGFGAGDIKFVSVAALFVSQAEGQISLALICLSVGLIAGLGLHQILKRIPALTRATPDWKSWGAKRTPAGVGLALALWAYLALACVLAV</sequence>
<reference evidence="3 4" key="2">
    <citation type="submission" date="2024-06" db="EMBL/GenBank/DDBJ databases">
        <title>Thioclava kandeliae sp. nov. from a rhizosphere soil sample of Kandelia candel in a mangrove.</title>
        <authorList>
            <person name="Mu T."/>
        </authorList>
    </citation>
    <scope>NUCLEOTIDE SEQUENCE [LARGE SCALE GENOMIC DNA]</scope>
    <source>
        <strain evidence="3 4">CPCC 100088</strain>
    </source>
</reference>
<evidence type="ECO:0000259" key="2">
    <source>
        <dbReference type="Pfam" id="PF01478"/>
    </source>
</evidence>
<reference evidence="3 4" key="1">
    <citation type="submission" date="2024-01" db="EMBL/GenBank/DDBJ databases">
        <authorList>
            <person name="Deng Y."/>
            <person name="Su J."/>
        </authorList>
    </citation>
    <scope>NUCLEOTIDE SEQUENCE [LARGE SCALE GENOMIC DNA]</scope>
    <source>
        <strain evidence="3 4">CPCC 100088</strain>
    </source>
</reference>
<comment type="caution">
    <text evidence="3">The sequence shown here is derived from an EMBL/GenBank/DDBJ whole genome shotgun (WGS) entry which is preliminary data.</text>
</comment>
<gene>
    <name evidence="3" type="ORF">VSX56_08190</name>
</gene>
<keyword evidence="3" id="KW-0378">Hydrolase</keyword>
<dbReference type="RefSeq" id="WP_350936297.1">
    <property type="nucleotide sequence ID" value="NZ_JAYWLC010000005.1"/>
</dbReference>
<dbReference type="EMBL" id="JAYWLC010000005">
    <property type="protein sequence ID" value="MER5171755.1"/>
    <property type="molecule type" value="Genomic_DNA"/>
</dbReference>
<keyword evidence="1" id="KW-0812">Transmembrane</keyword>
<feature type="transmembrane region" description="Helical" evidence="1">
    <location>
        <begin position="6"/>
        <end position="25"/>
    </location>
</feature>
<accession>A0ABV1SG97</accession>
<feature type="transmembrane region" description="Helical" evidence="1">
    <location>
        <begin position="37"/>
        <end position="56"/>
    </location>
</feature>
<dbReference type="GO" id="GO:0004190">
    <property type="term" value="F:aspartic-type endopeptidase activity"/>
    <property type="evidence" value="ECO:0007669"/>
    <property type="project" value="UniProtKB-EC"/>
</dbReference>
<feature type="domain" description="Prepilin type IV endopeptidase peptidase" evidence="2">
    <location>
        <begin position="16"/>
        <end position="116"/>
    </location>
</feature>
<dbReference type="Pfam" id="PF01478">
    <property type="entry name" value="Peptidase_A24"/>
    <property type="match status" value="1"/>
</dbReference>
<organism evidence="3 4">
    <name type="scientific">Thioclava kandeliae</name>
    <dbReference type="NCBI Taxonomy" id="3070818"/>
    <lineage>
        <taxon>Bacteria</taxon>
        <taxon>Pseudomonadati</taxon>
        <taxon>Pseudomonadota</taxon>
        <taxon>Alphaproteobacteria</taxon>
        <taxon>Rhodobacterales</taxon>
        <taxon>Paracoccaceae</taxon>
        <taxon>Thioclava</taxon>
    </lineage>
</organism>
<evidence type="ECO:0000313" key="4">
    <source>
        <dbReference type="Proteomes" id="UP001438953"/>
    </source>
</evidence>
<proteinExistence type="predicted"/>